<evidence type="ECO:0000313" key="1">
    <source>
        <dbReference type="EnsemblMetazoa" id="ADIR014767-PA"/>
    </source>
</evidence>
<organism evidence="1 2">
    <name type="scientific">Anopheles dirus</name>
    <dbReference type="NCBI Taxonomy" id="7168"/>
    <lineage>
        <taxon>Eukaryota</taxon>
        <taxon>Metazoa</taxon>
        <taxon>Ecdysozoa</taxon>
        <taxon>Arthropoda</taxon>
        <taxon>Hexapoda</taxon>
        <taxon>Insecta</taxon>
        <taxon>Pterygota</taxon>
        <taxon>Neoptera</taxon>
        <taxon>Endopterygota</taxon>
        <taxon>Diptera</taxon>
        <taxon>Nematocera</taxon>
        <taxon>Culicoidea</taxon>
        <taxon>Culicidae</taxon>
        <taxon>Anophelinae</taxon>
        <taxon>Anopheles</taxon>
    </lineage>
</organism>
<dbReference type="VEuPathDB" id="VectorBase:ADIR014767"/>
<dbReference type="AlphaFoldDB" id="A0A182NY62"/>
<name>A0A182NY62_9DIPT</name>
<reference evidence="2" key="1">
    <citation type="submission" date="2013-03" db="EMBL/GenBank/DDBJ databases">
        <title>The Genome Sequence of Anopheles dirus WRAIR2.</title>
        <authorList>
            <consortium name="The Broad Institute Genomics Platform"/>
            <person name="Neafsey D.E."/>
            <person name="Walton C."/>
            <person name="Walker B."/>
            <person name="Young S.K."/>
            <person name="Zeng Q."/>
            <person name="Gargeya S."/>
            <person name="Fitzgerald M."/>
            <person name="Haas B."/>
            <person name="Abouelleil A."/>
            <person name="Allen A.W."/>
            <person name="Alvarado L."/>
            <person name="Arachchi H.M."/>
            <person name="Berlin A.M."/>
            <person name="Chapman S.B."/>
            <person name="Gainer-Dewar J."/>
            <person name="Goldberg J."/>
            <person name="Griggs A."/>
            <person name="Gujja S."/>
            <person name="Hansen M."/>
            <person name="Howarth C."/>
            <person name="Imamovic A."/>
            <person name="Ireland A."/>
            <person name="Larimer J."/>
            <person name="McCowan C."/>
            <person name="Murphy C."/>
            <person name="Pearson M."/>
            <person name="Poon T.W."/>
            <person name="Priest M."/>
            <person name="Roberts A."/>
            <person name="Saif S."/>
            <person name="Shea T."/>
            <person name="Sisk P."/>
            <person name="Sykes S."/>
            <person name="Wortman J."/>
            <person name="Nusbaum C."/>
            <person name="Birren B."/>
        </authorList>
    </citation>
    <scope>NUCLEOTIDE SEQUENCE [LARGE SCALE GENOMIC DNA]</scope>
    <source>
        <strain evidence="2">WRAIR2</strain>
    </source>
</reference>
<sequence>MAHGNNNFGSSFDALPARKRNFSSTLHCGELSRTLAPYDHTTEQLLQKHEDMVCNISY</sequence>
<keyword evidence="2" id="KW-1185">Reference proteome</keyword>
<dbReference type="EnsemblMetazoa" id="ADIR014767-RA">
    <property type="protein sequence ID" value="ADIR014767-PA"/>
    <property type="gene ID" value="ADIR014767"/>
</dbReference>
<accession>A0A182NY62</accession>
<reference evidence="1" key="2">
    <citation type="submission" date="2020-05" db="UniProtKB">
        <authorList>
            <consortium name="EnsemblMetazoa"/>
        </authorList>
    </citation>
    <scope>IDENTIFICATION</scope>
    <source>
        <strain evidence="1">WRAIR2</strain>
    </source>
</reference>
<dbReference type="Proteomes" id="UP000075884">
    <property type="component" value="Unassembled WGS sequence"/>
</dbReference>
<proteinExistence type="predicted"/>
<protein>
    <submittedName>
        <fullName evidence="1">Uncharacterized protein</fullName>
    </submittedName>
</protein>
<evidence type="ECO:0000313" key="2">
    <source>
        <dbReference type="Proteomes" id="UP000075884"/>
    </source>
</evidence>